<feature type="transmembrane region" description="Helical" evidence="10">
    <location>
        <begin position="491"/>
        <end position="510"/>
    </location>
</feature>
<evidence type="ECO:0000256" key="9">
    <source>
        <dbReference type="SAM" id="MobiDB-lite"/>
    </source>
</evidence>
<keyword evidence="5" id="KW-0297">G-protein coupled receptor</keyword>
<dbReference type="InterPro" id="IPR017452">
    <property type="entry name" value="GPCR_Rhodpsn_7TM"/>
</dbReference>
<comment type="subcellular location">
    <subcellularLocation>
        <location evidence="1">Cell membrane</location>
        <topology evidence="1">Multi-pass membrane protein</topology>
    </subcellularLocation>
</comment>
<evidence type="ECO:0000256" key="6">
    <source>
        <dbReference type="ARBA" id="ARBA00023136"/>
    </source>
</evidence>
<evidence type="ECO:0000259" key="11">
    <source>
        <dbReference type="PROSITE" id="PS50262"/>
    </source>
</evidence>
<dbReference type="Pfam" id="PF00001">
    <property type="entry name" value="7tm_1"/>
    <property type="match status" value="2"/>
</dbReference>
<keyword evidence="6 10" id="KW-0472">Membrane</keyword>
<evidence type="ECO:0000256" key="5">
    <source>
        <dbReference type="ARBA" id="ARBA00023040"/>
    </source>
</evidence>
<feature type="compositionally biased region" description="Polar residues" evidence="9">
    <location>
        <begin position="405"/>
        <end position="414"/>
    </location>
</feature>
<feature type="domain" description="G-protein coupled receptors family 1 profile" evidence="11">
    <location>
        <begin position="74"/>
        <end position="510"/>
    </location>
</feature>
<feature type="compositionally biased region" description="Polar residues" evidence="9">
    <location>
        <begin position="421"/>
        <end position="430"/>
    </location>
</feature>
<dbReference type="SMART" id="SM01381">
    <property type="entry name" value="7TM_GPCR_Srsx"/>
    <property type="match status" value="1"/>
</dbReference>
<evidence type="ECO:0000256" key="7">
    <source>
        <dbReference type="ARBA" id="ARBA00023170"/>
    </source>
</evidence>
<feature type="transmembrane region" description="Helical" evidence="10">
    <location>
        <begin position="94"/>
        <end position="117"/>
    </location>
</feature>
<evidence type="ECO:0000313" key="12">
    <source>
        <dbReference type="EMBL" id="KAK6766108.1"/>
    </source>
</evidence>
<evidence type="ECO:0000256" key="3">
    <source>
        <dbReference type="ARBA" id="ARBA00022692"/>
    </source>
</evidence>
<dbReference type="Proteomes" id="UP001303046">
    <property type="component" value="Unassembled WGS sequence"/>
</dbReference>
<feature type="transmembrane region" description="Helical" evidence="10">
    <location>
        <begin position="260"/>
        <end position="287"/>
    </location>
</feature>
<dbReference type="PANTHER" id="PTHR24248">
    <property type="entry name" value="ADRENERGIC RECEPTOR-RELATED G-PROTEIN COUPLED RECEPTOR"/>
    <property type="match status" value="1"/>
</dbReference>
<feature type="region of interest" description="Disordered" evidence="9">
    <location>
        <begin position="405"/>
        <end position="433"/>
    </location>
</feature>
<feature type="transmembrane region" description="Helical" evidence="10">
    <location>
        <begin position="456"/>
        <end position="479"/>
    </location>
</feature>
<organism evidence="12 13">
    <name type="scientific">Necator americanus</name>
    <name type="common">Human hookworm</name>
    <dbReference type="NCBI Taxonomy" id="51031"/>
    <lineage>
        <taxon>Eukaryota</taxon>
        <taxon>Metazoa</taxon>
        <taxon>Ecdysozoa</taxon>
        <taxon>Nematoda</taxon>
        <taxon>Chromadorea</taxon>
        <taxon>Rhabditida</taxon>
        <taxon>Rhabditina</taxon>
        <taxon>Rhabditomorpha</taxon>
        <taxon>Strongyloidea</taxon>
        <taxon>Ancylostomatidae</taxon>
        <taxon>Bunostominae</taxon>
        <taxon>Necator</taxon>
    </lineage>
</organism>
<keyword evidence="4 10" id="KW-1133">Transmembrane helix</keyword>
<feature type="transmembrane region" description="Helical" evidence="10">
    <location>
        <begin position="218"/>
        <end position="240"/>
    </location>
</feature>
<sequence length="564" mass="63947">MVKPVRVFLVHYGKRKAKKLFSSRRFLIVPCSRRCTFPARGSLITQDSFIYGIMWRHPLLAALLATFCLLTVAGNCLVVIAVCTKKYLRNPTGYLIISLAIADLIVGLVVMPLNSLFEMTNHEWLLDVEDENGHNHHGEILLIISANIGVFGDDGGAVGKRFRCDCMLKGLTMCDLFHALDILASTSSIWNLCVISLDRYMAGKDPIGYRDKVSKRRILMAICCVWMVSACLSFPAILWWRSTSPHLYKYKNKCLFTDSAMYVGFSSLVSFYIPLCLILFAYGKVFIIATRHSRGMRMGIKKVKYTNGRKTQTDSESVMSSEAEPTLRIHFGRGRKMSTSLRHSKNNHETTRLLLKQVSCKSLNERGEHALISARSPLLRTESTNNTKASVFRVRAAGVPTFRSSTLSVESPQTQREEASEISSVSSPQTGRRKLNVREKSRQMVKYVHEQRAARTLSIVVGAFIICWTPFFVFSPLTVLCDSCFVDKETIFTIVTWAGHLNSMLNPLIYSRFSRDFRRAFKQILTCQREQKVKTAFKTPLSLVFTQLISVTQMWDQTQNTQVE</sequence>
<protein>
    <recommendedName>
        <fullName evidence="11">G-protein coupled receptors family 1 profile domain-containing protein</fullName>
    </recommendedName>
</protein>
<dbReference type="PRINTS" id="PR00237">
    <property type="entry name" value="GPCRRHODOPSN"/>
</dbReference>
<evidence type="ECO:0000313" key="13">
    <source>
        <dbReference type="Proteomes" id="UP001303046"/>
    </source>
</evidence>
<keyword evidence="3 10" id="KW-0812">Transmembrane</keyword>
<evidence type="ECO:0000256" key="8">
    <source>
        <dbReference type="ARBA" id="ARBA00023224"/>
    </source>
</evidence>
<keyword evidence="13" id="KW-1185">Reference proteome</keyword>
<name>A0ABR1EU14_NECAM</name>
<keyword evidence="8" id="KW-0807">Transducer</keyword>
<evidence type="ECO:0000256" key="2">
    <source>
        <dbReference type="ARBA" id="ARBA00022475"/>
    </source>
</evidence>
<evidence type="ECO:0000256" key="1">
    <source>
        <dbReference type="ARBA" id="ARBA00004651"/>
    </source>
</evidence>
<keyword evidence="2" id="KW-1003">Cell membrane</keyword>
<gene>
    <name evidence="12" type="primary">Necator_chrX.g25967</name>
    <name evidence="12" type="ORF">RB195_025801</name>
</gene>
<dbReference type="InterPro" id="IPR000276">
    <property type="entry name" value="GPCR_Rhodpsn"/>
</dbReference>
<dbReference type="PROSITE" id="PS50262">
    <property type="entry name" value="G_PROTEIN_RECEP_F1_2"/>
    <property type="match status" value="1"/>
</dbReference>
<reference evidence="12 13" key="1">
    <citation type="submission" date="2023-08" db="EMBL/GenBank/DDBJ databases">
        <title>A Necator americanus chromosomal reference genome.</title>
        <authorList>
            <person name="Ilik V."/>
            <person name="Petrzelkova K.J."/>
            <person name="Pardy F."/>
            <person name="Fuh T."/>
            <person name="Niatou-Singa F.S."/>
            <person name="Gouil Q."/>
            <person name="Baker L."/>
            <person name="Ritchie M.E."/>
            <person name="Jex A.R."/>
            <person name="Gazzola D."/>
            <person name="Li H."/>
            <person name="Toshio Fujiwara R."/>
            <person name="Zhan B."/>
            <person name="Aroian R.V."/>
            <person name="Pafco B."/>
            <person name="Schwarz E.M."/>
        </authorList>
    </citation>
    <scope>NUCLEOTIDE SEQUENCE [LARGE SCALE GENOMIC DNA]</scope>
    <source>
        <strain evidence="12 13">Aroian</strain>
        <tissue evidence="12">Whole animal</tissue>
    </source>
</reference>
<evidence type="ECO:0000256" key="10">
    <source>
        <dbReference type="SAM" id="Phobius"/>
    </source>
</evidence>
<dbReference type="Gene3D" id="1.20.1070.10">
    <property type="entry name" value="Rhodopsin 7-helix transmembrane proteins"/>
    <property type="match status" value="2"/>
</dbReference>
<evidence type="ECO:0000256" key="4">
    <source>
        <dbReference type="ARBA" id="ARBA00022989"/>
    </source>
</evidence>
<dbReference type="PANTHER" id="PTHR24248:SF185">
    <property type="entry name" value="DOPAMINE RECEPTOR 2"/>
    <property type="match status" value="1"/>
</dbReference>
<keyword evidence="7" id="KW-0675">Receptor</keyword>
<dbReference type="SUPFAM" id="SSF81321">
    <property type="entry name" value="Family A G protein-coupled receptor-like"/>
    <property type="match status" value="1"/>
</dbReference>
<feature type="transmembrane region" description="Helical" evidence="10">
    <location>
        <begin position="176"/>
        <end position="197"/>
    </location>
</feature>
<dbReference type="EMBL" id="JAVFWL010000006">
    <property type="protein sequence ID" value="KAK6766108.1"/>
    <property type="molecule type" value="Genomic_DNA"/>
</dbReference>
<accession>A0ABR1EU14</accession>
<feature type="transmembrane region" description="Helical" evidence="10">
    <location>
        <begin position="59"/>
        <end position="82"/>
    </location>
</feature>
<comment type="caution">
    <text evidence="12">The sequence shown here is derived from an EMBL/GenBank/DDBJ whole genome shotgun (WGS) entry which is preliminary data.</text>
</comment>
<proteinExistence type="predicted"/>